<accession>A0A0F9L4J6</accession>
<comment type="caution">
    <text evidence="1">The sequence shown here is derived from an EMBL/GenBank/DDBJ whole genome shotgun (WGS) entry which is preliminary data.</text>
</comment>
<dbReference type="EMBL" id="LAZR01012012">
    <property type="protein sequence ID" value="KKM47410.1"/>
    <property type="molecule type" value="Genomic_DNA"/>
</dbReference>
<gene>
    <name evidence="1" type="ORF">LCGC14_1558580</name>
</gene>
<protein>
    <submittedName>
        <fullName evidence="1">Uncharacterized protein</fullName>
    </submittedName>
</protein>
<name>A0A0F9L4J6_9ZZZZ</name>
<organism evidence="1">
    <name type="scientific">marine sediment metagenome</name>
    <dbReference type="NCBI Taxonomy" id="412755"/>
    <lineage>
        <taxon>unclassified sequences</taxon>
        <taxon>metagenomes</taxon>
        <taxon>ecological metagenomes</taxon>
    </lineage>
</organism>
<dbReference type="AlphaFoldDB" id="A0A0F9L4J6"/>
<sequence>MNCEQCNIENCGVLNRDHAQSICYGGANSIYEEALKEVGRILRGEKI</sequence>
<evidence type="ECO:0000313" key="1">
    <source>
        <dbReference type="EMBL" id="KKM47410.1"/>
    </source>
</evidence>
<reference evidence="1" key="1">
    <citation type="journal article" date="2015" name="Nature">
        <title>Complex archaea that bridge the gap between prokaryotes and eukaryotes.</title>
        <authorList>
            <person name="Spang A."/>
            <person name="Saw J.H."/>
            <person name="Jorgensen S.L."/>
            <person name="Zaremba-Niedzwiedzka K."/>
            <person name="Martijn J."/>
            <person name="Lind A.E."/>
            <person name="van Eijk R."/>
            <person name="Schleper C."/>
            <person name="Guy L."/>
            <person name="Ettema T.J."/>
        </authorList>
    </citation>
    <scope>NUCLEOTIDE SEQUENCE</scope>
</reference>
<proteinExistence type="predicted"/>